<evidence type="ECO:0000313" key="3">
    <source>
        <dbReference type="Proteomes" id="UP000759537"/>
    </source>
</evidence>
<dbReference type="EMBL" id="WHVB01000034">
    <property type="protein sequence ID" value="KAF8467926.1"/>
    <property type="molecule type" value="Genomic_DNA"/>
</dbReference>
<keyword evidence="3" id="KW-1185">Reference proteome</keyword>
<accession>A0A9P5MP62</accession>
<proteinExistence type="predicted"/>
<comment type="caution">
    <text evidence="2">The sequence shown here is derived from an EMBL/GenBank/DDBJ whole genome shotgun (WGS) entry which is preliminary data.</text>
</comment>
<gene>
    <name evidence="2" type="ORF">DFH94DRAFT_848129</name>
</gene>
<dbReference type="AlphaFoldDB" id="A0A9P5MP62"/>
<reference evidence="2" key="1">
    <citation type="submission" date="2019-10" db="EMBL/GenBank/DDBJ databases">
        <authorList>
            <consortium name="DOE Joint Genome Institute"/>
            <person name="Kuo A."/>
            <person name="Miyauchi S."/>
            <person name="Kiss E."/>
            <person name="Drula E."/>
            <person name="Kohler A."/>
            <person name="Sanchez-Garcia M."/>
            <person name="Andreopoulos B."/>
            <person name="Barry K.W."/>
            <person name="Bonito G."/>
            <person name="Buee M."/>
            <person name="Carver A."/>
            <person name="Chen C."/>
            <person name="Cichocki N."/>
            <person name="Clum A."/>
            <person name="Culley D."/>
            <person name="Crous P.W."/>
            <person name="Fauchery L."/>
            <person name="Girlanda M."/>
            <person name="Hayes R."/>
            <person name="Keri Z."/>
            <person name="LaButti K."/>
            <person name="Lipzen A."/>
            <person name="Lombard V."/>
            <person name="Magnuson J."/>
            <person name="Maillard F."/>
            <person name="Morin E."/>
            <person name="Murat C."/>
            <person name="Nolan M."/>
            <person name="Ohm R."/>
            <person name="Pangilinan J."/>
            <person name="Pereira M."/>
            <person name="Perotto S."/>
            <person name="Peter M."/>
            <person name="Riley R."/>
            <person name="Sitrit Y."/>
            <person name="Stielow B."/>
            <person name="Szollosi G."/>
            <person name="Zifcakova L."/>
            <person name="Stursova M."/>
            <person name="Spatafora J.W."/>
            <person name="Tedersoo L."/>
            <person name="Vaario L.-M."/>
            <person name="Yamada A."/>
            <person name="Yan M."/>
            <person name="Wang P."/>
            <person name="Xu J."/>
            <person name="Bruns T."/>
            <person name="Baldrian P."/>
            <person name="Vilgalys R."/>
            <person name="Henrissat B."/>
            <person name="Grigoriev I.V."/>
            <person name="Hibbett D."/>
            <person name="Nagy L.G."/>
            <person name="Martin F.M."/>
        </authorList>
    </citation>
    <scope>NUCLEOTIDE SEQUENCE</scope>
    <source>
        <strain evidence="2">Prilba</strain>
    </source>
</reference>
<name>A0A9P5MP62_9AGAM</name>
<reference evidence="2" key="2">
    <citation type="journal article" date="2020" name="Nat. Commun.">
        <title>Large-scale genome sequencing of mycorrhizal fungi provides insights into the early evolution of symbiotic traits.</title>
        <authorList>
            <person name="Miyauchi S."/>
            <person name="Kiss E."/>
            <person name="Kuo A."/>
            <person name="Drula E."/>
            <person name="Kohler A."/>
            <person name="Sanchez-Garcia M."/>
            <person name="Morin E."/>
            <person name="Andreopoulos B."/>
            <person name="Barry K.W."/>
            <person name="Bonito G."/>
            <person name="Buee M."/>
            <person name="Carver A."/>
            <person name="Chen C."/>
            <person name="Cichocki N."/>
            <person name="Clum A."/>
            <person name="Culley D."/>
            <person name="Crous P.W."/>
            <person name="Fauchery L."/>
            <person name="Girlanda M."/>
            <person name="Hayes R.D."/>
            <person name="Keri Z."/>
            <person name="LaButti K."/>
            <person name="Lipzen A."/>
            <person name="Lombard V."/>
            <person name="Magnuson J."/>
            <person name="Maillard F."/>
            <person name="Murat C."/>
            <person name="Nolan M."/>
            <person name="Ohm R.A."/>
            <person name="Pangilinan J."/>
            <person name="Pereira M.F."/>
            <person name="Perotto S."/>
            <person name="Peter M."/>
            <person name="Pfister S."/>
            <person name="Riley R."/>
            <person name="Sitrit Y."/>
            <person name="Stielow J.B."/>
            <person name="Szollosi G."/>
            <person name="Zifcakova L."/>
            <person name="Stursova M."/>
            <person name="Spatafora J.W."/>
            <person name="Tedersoo L."/>
            <person name="Vaario L.M."/>
            <person name="Yamada A."/>
            <person name="Yan M."/>
            <person name="Wang P."/>
            <person name="Xu J."/>
            <person name="Bruns T."/>
            <person name="Baldrian P."/>
            <person name="Vilgalys R."/>
            <person name="Dunand C."/>
            <person name="Henrissat B."/>
            <person name="Grigoriev I.V."/>
            <person name="Hibbett D."/>
            <person name="Nagy L.G."/>
            <person name="Martin F.M."/>
        </authorList>
    </citation>
    <scope>NUCLEOTIDE SEQUENCE</scope>
    <source>
        <strain evidence="2">Prilba</strain>
    </source>
</reference>
<sequence>MSMNSKCITSRRSTSQNISLRHSLLTWDMICKLEVTWGTVYRKGFKTCDRLTSALKTWAENSLRGRSPNARPRPGFPLVMNKTTRETAPPRGAVRSQVSVLGAYNSYDGIIPSSWTNGSPRAKKLRTEMPLDSDSEYERCGDAASGPDDEMIANVKFELLLFSVAWHNVCQGKTVQMFGWYSDPSAFILYSSDSYIYKMRISSHLGQRNKRDKVAHLRAMTEETKLATKGGGV</sequence>
<dbReference type="Proteomes" id="UP000759537">
    <property type="component" value="Unassembled WGS sequence"/>
</dbReference>
<organism evidence="2 3">
    <name type="scientific">Russula ochroleuca</name>
    <dbReference type="NCBI Taxonomy" id="152965"/>
    <lineage>
        <taxon>Eukaryota</taxon>
        <taxon>Fungi</taxon>
        <taxon>Dikarya</taxon>
        <taxon>Basidiomycota</taxon>
        <taxon>Agaricomycotina</taxon>
        <taxon>Agaricomycetes</taxon>
        <taxon>Russulales</taxon>
        <taxon>Russulaceae</taxon>
        <taxon>Russula</taxon>
    </lineage>
</organism>
<evidence type="ECO:0000256" key="1">
    <source>
        <dbReference type="SAM" id="MobiDB-lite"/>
    </source>
</evidence>
<evidence type="ECO:0000313" key="2">
    <source>
        <dbReference type="EMBL" id="KAF8467926.1"/>
    </source>
</evidence>
<feature type="region of interest" description="Disordered" evidence="1">
    <location>
        <begin position="63"/>
        <end position="92"/>
    </location>
</feature>
<protein>
    <submittedName>
        <fullName evidence="2">Uncharacterized protein</fullName>
    </submittedName>
</protein>